<feature type="non-terminal residue" evidence="1">
    <location>
        <position position="256"/>
    </location>
</feature>
<dbReference type="Proteomes" id="UP000485058">
    <property type="component" value="Unassembled WGS sequence"/>
</dbReference>
<dbReference type="AlphaFoldDB" id="A0A699ZIN3"/>
<evidence type="ECO:0000313" key="1">
    <source>
        <dbReference type="EMBL" id="GFH22151.1"/>
    </source>
</evidence>
<feature type="non-terminal residue" evidence="1">
    <location>
        <position position="1"/>
    </location>
</feature>
<accession>A0A699ZIN3</accession>
<sequence length="256" mass="28165">MDQCYCHANMHFKRLPLEHTDHPFNSEDGGVKRELDLLAMNWNTLSRSVQSPVLPWMSSIALRAVCNNCYAHMAAGIQFNMVIRGMSSAPFVYVDSMLLKVYGSLAMNMDVAVSSMGRASVSSRPLTLVPDRQVATITLPVAFIPVQIRFAVGLKAKLTVRTAVPGSLSLGFDYTRMYRMVCRSVTDFVIQPSANLGVQLALAAPGCSGVQYRTYYGLNLGMSLNEIEVQVPLTSWTLSLGGDILPWSSTFTLIEK</sequence>
<protein>
    <submittedName>
        <fullName evidence="1">Uncharacterized protein</fullName>
    </submittedName>
</protein>
<organism evidence="1 2">
    <name type="scientific">Haematococcus lacustris</name>
    <name type="common">Green alga</name>
    <name type="synonym">Haematococcus pluvialis</name>
    <dbReference type="NCBI Taxonomy" id="44745"/>
    <lineage>
        <taxon>Eukaryota</taxon>
        <taxon>Viridiplantae</taxon>
        <taxon>Chlorophyta</taxon>
        <taxon>core chlorophytes</taxon>
        <taxon>Chlorophyceae</taxon>
        <taxon>CS clade</taxon>
        <taxon>Chlamydomonadales</taxon>
        <taxon>Haematococcaceae</taxon>
        <taxon>Haematococcus</taxon>
    </lineage>
</organism>
<keyword evidence="2" id="KW-1185">Reference proteome</keyword>
<name>A0A699ZIN3_HAELA</name>
<dbReference type="EMBL" id="BLLF01001979">
    <property type="protein sequence ID" value="GFH22151.1"/>
    <property type="molecule type" value="Genomic_DNA"/>
</dbReference>
<comment type="caution">
    <text evidence="1">The sequence shown here is derived from an EMBL/GenBank/DDBJ whole genome shotgun (WGS) entry which is preliminary data.</text>
</comment>
<evidence type="ECO:0000313" key="2">
    <source>
        <dbReference type="Proteomes" id="UP000485058"/>
    </source>
</evidence>
<gene>
    <name evidence="1" type="ORF">HaLaN_19569</name>
</gene>
<reference evidence="1 2" key="1">
    <citation type="submission" date="2020-02" db="EMBL/GenBank/DDBJ databases">
        <title>Draft genome sequence of Haematococcus lacustris strain NIES-144.</title>
        <authorList>
            <person name="Morimoto D."/>
            <person name="Nakagawa S."/>
            <person name="Yoshida T."/>
            <person name="Sawayama S."/>
        </authorList>
    </citation>
    <scope>NUCLEOTIDE SEQUENCE [LARGE SCALE GENOMIC DNA]</scope>
    <source>
        <strain evidence="1 2">NIES-144</strain>
    </source>
</reference>
<proteinExistence type="predicted"/>